<evidence type="ECO:0000313" key="2">
    <source>
        <dbReference type="EMBL" id="KMN14477.1"/>
    </source>
</evidence>
<feature type="region of interest" description="Disordered" evidence="1">
    <location>
        <begin position="102"/>
        <end position="132"/>
    </location>
</feature>
<gene>
    <name evidence="2" type="ORF">TU86_09880</name>
</gene>
<proteinExistence type="predicted"/>
<organism evidence="2 3">
    <name type="scientific">Pseudomonas weihenstephanensis</name>
    <dbReference type="NCBI Taxonomy" id="1608994"/>
    <lineage>
        <taxon>Bacteria</taxon>
        <taxon>Pseudomonadati</taxon>
        <taxon>Pseudomonadota</taxon>
        <taxon>Gammaproteobacteria</taxon>
        <taxon>Pseudomonadales</taxon>
        <taxon>Pseudomonadaceae</taxon>
        <taxon>Pseudomonas</taxon>
    </lineage>
</organism>
<dbReference type="InterPro" id="IPR013354">
    <property type="entry name" value="T3SS_YscP_C"/>
</dbReference>
<comment type="caution">
    <text evidence="2">The sequence shown here is derived from an EMBL/GenBank/DDBJ whole genome shotgun (WGS) entry which is preliminary data.</text>
</comment>
<dbReference type="Proteomes" id="UP000036325">
    <property type="component" value="Unassembled WGS sequence"/>
</dbReference>
<accession>A0A0J6IR38</accession>
<dbReference type="AlphaFoldDB" id="A0A0J6ISE9"/>
<reference evidence="2 3" key="1">
    <citation type="submission" date="2015-02" db="EMBL/GenBank/DDBJ databases">
        <title>Pseudomonas helleri sp. nov. and Pseudomonas weihenstephanensis sp. nov., isolated from raw cows milk.</title>
        <authorList>
            <person name="von Neubeck M."/>
            <person name="Huptas C."/>
            <person name="Wenning M."/>
            <person name="Scherer S."/>
        </authorList>
    </citation>
    <scope>NUCLEOTIDE SEQUENCE [LARGE SCALE GENOMIC DNA]</scope>
    <source>
        <strain evidence="2 3">DSM 29166</strain>
    </source>
</reference>
<accession>A0A0J6ISE9</accession>
<dbReference type="STRING" id="1608994.TU86_09880"/>
<dbReference type="OrthoDB" id="7018694at2"/>
<dbReference type="PATRIC" id="fig|1608994.3.peg.2596"/>
<name>A0A0J6ISE9_9PSED</name>
<evidence type="ECO:0000313" key="3">
    <source>
        <dbReference type="Proteomes" id="UP000036325"/>
    </source>
</evidence>
<dbReference type="EMBL" id="JYLF01000003">
    <property type="protein sequence ID" value="KMN14477.1"/>
    <property type="molecule type" value="Genomic_DNA"/>
</dbReference>
<sequence>MMTPGDKLLARLQPSSEAPVLTRDLQQLLSALQPHIQSAATHLGSASVVQVHLPHLGHVEVQLVTVHGQLQVDIQASPGSLLQLQLARQDLLERLQRLNPEQPVQLSFSNSQDSDQRSRQRRSVYDEWEAQP</sequence>
<dbReference type="NCBIfam" id="TIGR02514">
    <property type="entry name" value="type_III_yscP"/>
    <property type="match status" value="1"/>
</dbReference>
<dbReference type="CDD" id="cd17467">
    <property type="entry name" value="T3SS_YscP_C"/>
    <property type="match status" value="1"/>
</dbReference>
<evidence type="ECO:0000256" key="1">
    <source>
        <dbReference type="SAM" id="MobiDB-lite"/>
    </source>
</evidence>
<protein>
    <submittedName>
        <fullName evidence="2">Translocation protein in type III secretion</fullName>
    </submittedName>
</protein>